<sequence length="100" mass="11864">YINKRMNALALLTRIRECLRLRKFKLDRLECSYRKQQSEQCVNDHTQDSIKRRDPTIASLARKYNQYCVELAHLIEQRKATRNAVPPKPTDMVKLFSLDV</sequence>
<feature type="non-terminal residue" evidence="1">
    <location>
        <position position="1"/>
    </location>
</feature>
<feature type="non-terminal residue" evidence="1">
    <location>
        <position position="100"/>
    </location>
</feature>
<reference evidence="1" key="1">
    <citation type="submission" date="2022-08" db="EMBL/GenBank/DDBJ databases">
        <authorList>
            <consortium name="DOE Joint Genome Institute"/>
            <person name="Min B."/>
            <person name="Riley R."/>
            <person name="Sierra-Patev S."/>
            <person name="Naranjo-Ortiz M."/>
            <person name="Looney B."/>
            <person name="Konkel Z."/>
            <person name="Slot J.C."/>
            <person name="Sakamoto Y."/>
            <person name="Steenwyk J.L."/>
            <person name="Rokas A."/>
            <person name="Carro J."/>
            <person name="Camarero S."/>
            <person name="Ferreira P."/>
            <person name="Molpeceres G."/>
            <person name="Ruiz-Duenas F.J."/>
            <person name="Serrano A."/>
            <person name="Henrissat B."/>
            <person name="Drula E."/>
            <person name="Hughes K.W."/>
            <person name="Mata J.L."/>
            <person name="Ishikawa N.K."/>
            <person name="Vargas-Isla R."/>
            <person name="Ushijima S."/>
            <person name="Smith C.A."/>
            <person name="Ahrendt S."/>
            <person name="Andreopoulos W."/>
            <person name="He G."/>
            <person name="Labutti K."/>
            <person name="Lipzen A."/>
            <person name="Ng V."/>
            <person name="Sandor L."/>
            <person name="Barry K."/>
            <person name="Martinez A.T."/>
            <person name="Xiao Y."/>
            <person name="Gibbons J.G."/>
            <person name="Terashima K."/>
            <person name="Hibbett D.S."/>
            <person name="Grigoriev I.V."/>
        </authorList>
    </citation>
    <scope>NUCLEOTIDE SEQUENCE</scope>
    <source>
        <strain evidence="1">TFB7829</strain>
    </source>
</reference>
<dbReference type="Proteomes" id="UP001163850">
    <property type="component" value="Unassembled WGS sequence"/>
</dbReference>
<dbReference type="EMBL" id="MU803204">
    <property type="protein sequence ID" value="KAJ3978433.1"/>
    <property type="molecule type" value="Genomic_DNA"/>
</dbReference>
<protein>
    <submittedName>
        <fullName evidence="1">Uncharacterized protein</fullName>
    </submittedName>
</protein>
<name>A0AA38PMP7_9AGAR</name>
<comment type="caution">
    <text evidence="1">The sequence shown here is derived from an EMBL/GenBank/DDBJ whole genome shotgun (WGS) entry which is preliminary data.</text>
</comment>
<gene>
    <name evidence="1" type="ORF">F5890DRAFT_1379746</name>
</gene>
<dbReference type="AlphaFoldDB" id="A0AA38PMP7"/>
<proteinExistence type="predicted"/>
<accession>A0AA38PMP7</accession>
<evidence type="ECO:0000313" key="1">
    <source>
        <dbReference type="EMBL" id="KAJ3978433.1"/>
    </source>
</evidence>
<organism evidence="1 2">
    <name type="scientific">Lentinula detonsa</name>
    <dbReference type="NCBI Taxonomy" id="2804962"/>
    <lineage>
        <taxon>Eukaryota</taxon>
        <taxon>Fungi</taxon>
        <taxon>Dikarya</taxon>
        <taxon>Basidiomycota</taxon>
        <taxon>Agaricomycotina</taxon>
        <taxon>Agaricomycetes</taxon>
        <taxon>Agaricomycetidae</taxon>
        <taxon>Agaricales</taxon>
        <taxon>Marasmiineae</taxon>
        <taxon>Omphalotaceae</taxon>
        <taxon>Lentinula</taxon>
    </lineage>
</organism>
<evidence type="ECO:0000313" key="2">
    <source>
        <dbReference type="Proteomes" id="UP001163850"/>
    </source>
</evidence>